<name>A0ABN2N8R8_9PSEU</name>
<evidence type="ECO:0000256" key="1">
    <source>
        <dbReference type="SAM" id="MobiDB-lite"/>
    </source>
</evidence>
<evidence type="ECO:0000313" key="2">
    <source>
        <dbReference type="EMBL" id="GAA1857967.1"/>
    </source>
</evidence>
<dbReference type="Proteomes" id="UP001500449">
    <property type="component" value="Unassembled WGS sequence"/>
</dbReference>
<reference evidence="2 3" key="1">
    <citation type="journal article" date="2019" name="Int. J. Syst. Evol. Microbiol.">
        <title>The Global Catalogue of Microorganisms (GCM) 10K type strain sequencing project: providing services to taxonomists for standard genome sequencing and annotation.</title>
        <authorList>
            <consortium name="The Broad Institute Genomics Platform"/>
            <consortium name="The Broad Institute Genome Sequencing Center for Infectious Disease"/>
            <person name="Wu L."/>
            <person name="Ma J."/>
        </authorList>
    </citation>
    <scope>NUCLEOTIDE SEQUENCE [LARGE SCALE GENOMIC DNA]</scope>
    <source>
        <strain evidence="2 3">JCM 16009</strain>
    </source>
</reference>
<keyword evidence="3" id="KW-1185">Reference proteome</keyword>
<gene>
    <name evidence="2" type="primary">ripB</name>
    <name evidence="2" type="ORF">GCM10009836_42660</name>
</gene>
<dbReference type="Pfam" id="PF19315">
    <property type="entry name" value="MC_hydratase"/>
    <property type="match status" value="1"/>
</dbReference>
<dbReference type="RefSeq" id="WP_344419776.1">
    <property type="nucleotide sequence ID" value="NZ_BAAAQK010000016.1"/>
</dbReference>
<proteinExistence type="predicted"/>
<dbReference type="InterPro" id="IPR052342">
    <property type="entry name" value="MCH/BMMD"/>
</dbReference>
<dbReference type="SUPFAM" id="SSF54637">
    <property type="entry name" value="Thioesterase/thiol ester dehydrase-isomerase"/>
    <property type="match status" value="1"/>
</dbReference>
<dbReference type="PANTHER" id="PTHR43664:SF1">
    <property type="entry name" value="BETA-METHYLMALYL-COA DEHYDRATASE"/>
    <property type="match status" value="1"/>
</dbReference>
<comment type="caution">
    <text evidence="2">The sequence shown here is derived from an EMBL/GenBank/DDBJ whole genome shotgun (WGS) entry which is preliminary data.</text>
</comment>
<dbReference type="InterPro" id="IPR029069">
    <property type="entry name" value="HotDog_dom_sf"/>
</dbReference>
<dbReference type="PANTHER" id="PTHR43664">
    <property type="entry name" value="MONOAMINE OXIDASE-RELATED"/>
    <property type="match status" value="1"/>
</dbReference>
<dbReference type="CDD" id="cd03451">
    <property type="entry name" value="FkbR2"/>
    <property type="match status" value="1"/>
</dbReference>
<dbReference type="EMBL" id="BAAAQK010000016">
    <property type="protein sequence ID" value="GAA1857967.1"/>
    <property type="molecule type" value="Genomic_DNA"/>
</dbReference>
<feature type="region of interest" description="Disordered" evidence="1">
    <location>
        <begin position="151"/>
        <end position="172"/>
    </location>
</feature>
<organism evidence="2 3">
    <name type="scientific">Pseudonocardia ailaonensis</name>
    <dbReference type="NCBI Taxonomy" id="367279"/>
    <lineage>
        <taxon>Bacteria</taxon>
        <taxon>Bacillati</taxon>
        <taxon>Actinomycetota</taxon>
        <taxon>Actinomycetes</taxon>
        <taxon>Pseudonocardiales</taxon>
        <taxon>Pseudonocardiaceae</taxon>
        <taxon>Pseudonocardia</taxon>
    </lineage>
</organism>
<accession>A0ABN2N8R8</accession>
<dbReference type="InterPro" id="IPR048274">
    <property type="entry name" value="MC_hydratase"/>
</dbReference>
<sequence length="172" mass="18666">MPGRGRYFEDFAVGDVYRHAMGRTVTETDNVWFTLLTMNTAQVHVNAEVARVSEFGRPLVNSTLTLAVVGGLTVADTSENAVANLGWENIRLTRPVFAGDTLWAESAVLAVRESGSRPEAGIVTVKSRGLNQEGAEVLSYVRTFMVHKRGSSRGRSAFPTPRTPLLDDGGVE</sequence>
<evidence type="ECO:0000313" key="3">
    <source>
        <dbReference type="Proteomes" id="UP001500449"/>
    </source>
</evidence>
<protein>
    <submittedName>
        <fullName evidence="2">(R)-specific enoyl-CoA hydratase RipB/Ich</fullName>
    </submittedName>
</protein>
<dbReference type="Gene3D" id="3.10.129.10">
    <property type="entry name" value="Hotdog Thioesterase"/>
    <property type="match status" value="1"/>
</dbReference>